<keyword evidence="2" id="KW-0805">Transcription regulation</keyword>
<proteinExistence type="predicted"/>
<keyword evidence="8" id="KW-1185">Reference proteome</keyword>
<dbReference type="PROSITE" id="PS50066">
    <property type="entry name" value="MADS_BOX_2"/>
    <property type="match status" value="1"/>
</dbReference>
<evidence type="ECO:0000256" key="3">
    <source>
        <dbReference type="ARBA" id="ARBA00023125"/>
    </source>
</evidence>
<keyword evidence="4" id="KW-0804">Transcription</keyword>
<name>A0AAV6WPG2_9LAMI</name>
<dbReference type="GO" id="GO:0003677">
    <property type="term" value="F:DNA binding"/>
    <property type="evidence" value="ECO:0007669"/>
    <property type="project" value="UniProtKB-KW"/>
</dbReference>
<feature type="domain" description="MADS-box" evidence="6">
    <location>
        <begin position="45"/>
        <end position="91"/>
    </location>
</feature>
<organism evidence="7 8">
    <name type="scientific">Buddleja alternifolia</name>
    <dbReference type="NCBI Taxonomy" id="168488"/>
    <lineage>
        <taxon>Eukaryota</taxon>
        <taxon>Viridiplantae</taxon>
        <taxon>Streptophyta</taxon>
        <taxon>Embryophyta</taxon>
        <taxon>Tracheophyta</taxon>
        <taxon>Spermatophyta</taxon>
        <taxon>Magnoliopsida</taxon>
        <taxon>eudicotyledons</taxon>
        <taxon>Gunneridae</taxon>
        <taxon>Pentapetalae</taxon>
        <taxon>asterids</taxon>
        <taxon>lamiids</taxon>
        <taxon>Lamiales</taxon>
        <taxon>Scrophulariaceae</taxon>
        <taxon>Buddlejeae</taxon>
        <taxon>Buddleja</taxon>
    </lineage>
</organism>
<keyword evidence="5" id="KW-0539">Nucleus</keyword>
<dbReference type="GO" id="GO:0005634">
    <property type="term" value="C:nucleus"/>
    <property type="evidence" value="ECO:0007669"/>
    <property type="project" value="UniProtKB-SubCell"/>
</dbReference>
<evidence type="ECO:0000256" key="5">
    <source>
        <dbReference type="ARBA" id="ARBA00023242"/>
    </source>
</evidence>
<gene>
    <name evidence="7" type="ORF">BUALT_Bualt14G0015200</name>
</gene>
<evidence type="ECO:0000259" key="6">
    <source>
        <dbReference type="PROSITE" id="PS50066"/>
    </source>
</evidence>
<dbReference type="AlphaFoldDB" id="A0AAV6WPG2"/>
<dbReference type="InterPro" id="IPR050142">
    <property type="entry name" value="MADS-box/MEF2_TF"/>
</dbReference>
<comment type="subcellular location">
    <subcellularLocation>
        <location evidence="1">Nucleus</location>
    </subcellularLocation>
</comment>
<evidence type="ECO:0000313" key="8">
    <source>
        <dbReference type="Proteomes" id="UP000826271"/>
    </source>
</evidence>
<evidence type="ECO:0000256" key="1">
    <source>
        <dbReference type="ARBA" id="ARBA00004123"/>
    </source>
</evidence>
<dbReference type="Pfam" id="PF00319">
    <property type="entry name" value="SRF-TF"/>
    <property type="match status" value="1"/>
</dbReference>
<keyword evidence="3" id="KW-0238">DNA-binding</keyword>
<dbReference type="InterPro" id="IPR002100">
    <property type="entry name" value="TF_MADSbox"/>
</dbReference>
<dbReference type="SUPFAM" id="SSF55455">
    <property type="entry name" value="SRF-like"/>
    <property type="match status" value="1"/>
</dbReference>
<comment type="caution">
    <text evidence="7">The sequence shown here is derived from an EMBL/GenBank/DDBJ whole genome shotgun (WGS) entry which is preliminary data.</text>
</comment>
<dbReference type="GO" id="GO:0046983">
    <property type="term" value="F:protein dimerization activity"/>
    <property type="evidence" value="ECO:0007669"/>
    <property type="project" value="InterPro"/>
</dbReference>
<dbReference type="PANTHER" id="PTHR48019">
    <property type="entry name" value="SERUM RESPONSE FACTOR HOMOLOG"/>
    <property type="match status" value="1"/>
</dbReference>
<evidence type="ECO:0000256" key="2">
    <source>
        <dbReference type="ARBA" id="ARBA00023015"/>
    </source>
</evidence>
<accession>A0AAV6WPG2</accession>
<dbReference type="InterPro" id="IPR036879">
    <property type="entry name" value="TF_MADSbox_sf"/>
</dbReference>
<sequence length="223" mass="26036">MEIANTSVVSGEENVGMQFTYGKKLVLANVLYVPNICKNLVLDSLLWKRIKLEQTPDESKRNAAFRKSVESLMKKADELSVLCGVDTGMVIHKPGENNAILCPSPEMFGERLEKFLDFPDSERARKLMVQEKYLEQKLQDETDNLLKLRHKNECRSYEQRINEMMYSRNLNKFDLVQLNSLQCIAVEMLQKLQRRDIELKSDEEMSKDITIKPSGRWRDRCWL</sequence>
<evidence type="ECO:0000256" key="4">
    <source>
        <dbReference type="ARBA" id="ARBA00023163"/>
    </source>
</evidence>
<reference evidence="7" key="1">
    <citation type="submission" date="2019-10" db="EMBL/GenBank/DDBJ databases">
        <authorList>
            <person name="Zhang R."/>
            <person name="Pan Y."/>
            <person name="Wang J."/>
            <person name="Ma R."/>
            <person name="Yu S."/>
        </authorList>
    </citation>
    <scope>NUCLEOTIDE SEQUENCE</scope>
    <source>
        <strain evidence="7">LA-IB0</strain>
        <tissue evidence="7">Leaf</tissue>
    </source>
</reference>
<dbReference type="SMART" id="SM00432">
    <property type="entry name" value="MADS"/>
    <property type="match status" value="1"/>
</dbReference>
<evidence type="ECO:0000313" key="7">
    <source>
        <dbReference type="EMBL" id="KAG8369452.1"/>
    </source>
</evidence>
<protein>
    <recommendedName>
        <fullName evidence="6">MADS-box domain-containing protein</fullName>
    </recommendedName>
</protein>
<dbReference type="Gene3D" id="3.40.1810.10">
    <property type="entry name" value="Transcription factor, MADS-box"/>
    <property type="match status" value="1"/>
</dbReference>
<dbReference type="EMBL" id="WHWC01000014">
    <property type="protein sequence ID" value="KAG8369452.1"/>
    <property type="molecule type" value="Genomic_DNA"/>
</dbReference>
<dbReference type="Proteomes" id="UP000826271">
    <property type="component" value="Unassembled WGS sequence"/>
</dbReference>